<accession>A0A258HLB8</accession>
<dbReference type="GO" id="GO:0032787">
    <property type="term" value="P:monocarboxylic acid metabolic process"/>
    <property type="evidence" value="ECO:0007669"/>
    <property type="project" value="UniProtKB-ARBA"/>
</dbReference>
<dbReference type="EMBL" id="NCEQ01000004">
    <property type="protein sequence ID" value="OYX57815.1"/>
    <property type="molecule type" value="Genomic_DNA"/>
</dbReference>
<evidence type="ECO:0000256" key="3">
    <source>
        <dbReference type="ARBA" id="ARBA00069939"/>
    </source>
</evidence>
<dbReference type="PRINTS" id="PR00081">
    <property type="entry name" value="GDHRDH"/>
</dbReference>
<dbReference type="InterPro" id="IPR050259">
    <property type="entry name" value="SDR"/>
</dbReference>
<dbReference type="AlphaFoldDB" id="A0A258HLB8"/>
<dbReference type="Gene3D" id="3.40.50.720">
    <property type="entry name" value="NAD(P)-binding Rossmann-like Domain"/>
    <property type="match status" value="1"/>
</dbReference>
<dbReference type="EC" id="1.1.1.175" evidence="2"/>
<dbReference type="PANTHER" id="PTHR42879:SF2">
    <property type="entry name" value="3-OXOACYL-[ACYL-CARRIER-PROTEIN] REDUCTASE FABG"/>
    <property type="match status" value="1"/>
</dbReference>
<dbReference type="InterPro" id="IPR057326">
    <property type="entry name" value="KR_dom"/>
</dbReference>
<comment type="caution">
    <text evidence="6">The sequence shown here is derived from an EMBL/GenBank/DDBJ whole genome shotgun (WGS) entry which is preliminary data.</text>
</comment>
<dbReference type="PANTHER" id="PTHR42879">
    <property type="entry name" value="3-OXOACYL-(ACYL-CARRIER-PROTEIN) REDUCTASE"/>
    <property type="match status" value="1"/>
</dbReference>
<dbReference type="SMART" id="SM00822">
    <property type="entry name" value="PKS_KR"/>
    <property type="match status" value="1"/>
</dbReference>
<dbReference type="InterPro" id="IPR002347">
    <property type="entry name" value="SDR_fam"/>
</dbReference>
<dbReference type="PRINTS" id="PR00080">
    <property type="entry name" value="SDRFAMILY"/>
</dbReference>
<dbReference type="CDD" id="cd05233">
    <property type="entry name" value="SDR_c"/>
    <property type="match status" value="1"/>
</dbReference>
<sequence>MSGALDGRHAVVTGAGSGIGRATAERLAEAGCLVTLIGRHIGRLDESADRIGAAAFAAPADVTDAEALAAAIEAGRDRFGPIDILVNNAGGASSAPFLKTDSADLRAMLALNLEAPAEAARLVLPGMLTRRWGRIVNVASTAGLKGYAYVSAYVAAKHGLVGLTRALALEVATKGVTVNAVCPGFTDTDLVARSVDAIVGKTGRTGDEARAALAASNPQGRLITPDEVAATIVWLCGEAASGVNGAAVPVAGGEV</sequence>
<protein>
    <recommendedName>
        <fullName evidence="3">D-xylose 1-dehydrogenase</fullName>
        <ecNumber evidence="2">1.1.1.175</ecNumber>
    </recommendedName>
</protein>
<name>A0A258HLB8_9CAUL</name>
<dbReference type="FunFam" id="3.40.50.720:FF:000084">
    <property type="entry name" value="Short-chain dehydrogenase reductase"/>
    <property type="match status" value="1"/>
</dbReference>
<evidence type="ECO:0000313" key="7">
    <source>
        <dbReference type="Proteomes" id="UP000216147"/>
    </source>
</evidence>
<evidence type="ECO:0000259" key="5">
    <source>
        <dbReference type="SMART" id="SM00822"/>
    </source>
</evidence>
<dbReference type="Pfam" id="PF00106">
    <property type="entry name" value="adh_short"/>
    <property type="match status" value="1"/>
</dbReference>
<feature type="domain" description="Ketoreductase" evidence="5">
    <location>
        <begin position="8"/>
        <end position="174"/>
    </location>
</feature>
<dbReference type="SUPFAM" id="SSF51735">
    <property type="entry name" value="NAD(P)-binding Rossmann-fold domains"/>
    <property type="match status" value="1"/>
</dbReference>
<comment type="similarity">
    <text evidence="1 4">Belongs to the short-chain dehydrogenases/reductases (SDR) family.</text>
</comment>
<dbReference type="GO" id="GO:0047838">
    <property type="term" value="F:D-xylose 1-dehydrogenase (NAD+) activity"/>
    <property type="evidence" value="ECO:0007669"/>
    <property type="project" value="UniProtKB-EC"/>
</dbReference>
<evidence type="ECO:0000256" key="1">
    <source>
        <dbReference type="ARBA" id="ARBA00006484"/>
    </source>
</evidence>
<reference evidence="6 7" key="1">
    <citation type="submission" date="2017-03" db="EMBL/GenBank/DDBJ databases">
        <title>Lifting the veil on microbial sulfur biogeochemistry in mining wastewaters.</title>
        <authorList>
            <person name="Kantor R.S."/>
            <person name="Colenbrander Nelson T."/>
            <person name="Marshall S."/>
            <person name="Bennett D."/>
            <person name="Apte S."/>
            <person name="Camacho D."/>
            <person name="Thomas B.C."/>
            <person name="Warren L.A."/>
            <person name="Banfield J.F."/>
        </authorList>
    </citation>
    <scope>NUCLEOTIDE SEQUENCE [LARGE SCALE GENOMIC DNA]</scope>
    <source>
        <strain evidence="6">32-68-21</strain>
    </source>
</reference>
<dbReference type="PROSITE" id="PS00061">
    <property type="entry name" value="ADH_SHORT"/>
    <property type="match status" value="1"/>
</dbReference>
<dbReference type="InterPro" id="IPR036291">
    <property type="entry name" value="NAD(P)-bd_dom_sf"/>
</dbReference>
<evidence type="ECO:0000313" key="6">
    <source>
        <dbReference type="EMBL" id="OYX57815.1"/>
    </source>
</evidence>
<organism evidence="6 7">
    <name type="scientific">Brevundimonas subvibrioides</name>
    <dbReference type="NCBI Taxonomy" id="74313"/>
    <lineage>
        <taxon>Bacteria</taxon>
        <taxon>Pseudomonadati</taxon>
        <taxon>Pseudomonadota</taxon>
        <taxon>Alphaproteobacteria</taxon>
        <taxon>Caulobacterales</taxon>
        <taxon>Caulobacteraceae</taxon>
        <taxon>Brevundimonas</taxon>
    </lineage>
</organism>
<gene>
    <name evidence="6" type="ORF">B7Y86_04915</name>
</gene>
<dbReference type="Proteomes" id="UP000216147">
    <property type="component" value="Unassembled WGS sequence"/>
</dbReference>
<evidence type="ECO:0000256" key="4">
    <source>
        <dbReference type="RuleBase" id="RU000363"/>
    </source>
</evidence>
<proteinExistence type="inferred from homology"/>
<evidence type="ECO:0000256" key="2">
    <source>
        <dbReference type="ARBA" id="ARBA00066641"/>
    </source>
</evidence>
<dbReference type="InterPro" id="IPR020904">
    <property type="entry name" value="Sc_DH/Rdtase_CS"/>
</dbReference>